<dbReference type="InterPro" id="IPR012318">
    <property type="entry name" value="HTH_CRP"/>
</dbReference>
<feature type="domain" description="HTH arsR-type" evidence="1">
    <location>
        <begin position="31"/>
        <end position="113"/>
    </location>
</feature>
<dbReference type="Proteomes" id="UP001500975">
    <property type="component" value="Unassembled WGS sequence"/>
</dbReference>
<dbReference type="SMART" id="SM00418">
    <property type="entry name" value="HTH_ARSR"/>
    <property type="match status" value="1"/>
</dbReference>
<dbReference type="PANTHER" id="PTHR33164">
    <property type="entry name" value="TRANSCRIPTIONAL REGULATOR, MARR FAMILY"/>
    <property type="match status" value="1"/>
</dbReference>
<keyword evidence="4" id="KW-1185">Reference proteome</keyword>
<accession>A0ABP8IGV9</accession>
<dbReference type="InterPro" id="IPR036388">
    <property type="entry name" value="WH-like_DNA-bd_sf"/>
</dbReference>
<evidence type="ECO:0000259" key="1">
    <source>
        <dbReference type="SMART" id="SM00418"/>
    </source>
</evidence>
<dbReference type="PANTHER" id="PTHR33164:SF43">
    <property type="entry name" value="HTH-TYPE TRANSCRIPTIONAL REPRESSOR YETL"/>
    <property type="match status" value="1"/>
</dbReference>
<dbReference type="InterPro" id="IPR036390">
    <property type="entry name" value="WH_DNA-bd_sf"/>
</dbReference>
<dbReference type="RefSeq" id="WP_345541761.1">
    <property type="nucleotide sequence ID" value="NZ_BAABGJ010000081.1"/>
</dbReference>
<dbReference type="InterPro" id="IPR001845">
    <property type="entry name" value="HTH_ArsR_DNA-bd_dom"/>
</dbReference>
<gene>
    <name evidence="3" type="ORF">GCM10023165_52930</name>
</gene>
<evidence type="ECO:0008006" key="5">
    <source>
        <dbReference type="Google" id="ProtNLM"/>
    </source>
</evidence>
<dbReference type="InterPro" id="IPR011991">
    <property type="entry name" value="ArsR-like_HTH"/>
</dbReference>
<dbReference type="InterPro" id="IPR000835">
    <property type="entry name" value="HTH_MarR-typ"/>
</dbReference>
<comment type="caution">
    <text evidence="3">The sequence shown here is derived from an EMBL/GenBank/DDBJ whole genome shotgun (WGS) entry which is preliminary data.</text>
</comment>
<name>A0ABP8IGV9_9BURK</name>
<evidence type="ECO:0000259" key="2">
    <source>
        <dbReference type="SMART" id="SM00419"/>
    </source>
</evidence>
<dbReference type="SUPFAM" id="SSF46785">
    <property type="entry name" value="Winged helix' DNA-binding domain"/>
    <property type="match status" value="1"/>
</dbReference>
<dbReference type="Gene3D" id="1.10.10.10">
    <property type="entry name" value="Winged helix-like DNA-binding domain superfamily/Winged helix DNA-binding domain"/>
    <property type="match status" value="1"/>
</dbReference>
<evidence type="ECO:0000313" key="4">
    <source>
        <dbReference type="Proteomes" id="UP001500975"/>
    </source>
</evidence>
<sequence>MRMADLSAPDETTSPPALNIGLMSYERVTAEMRKALPGITAEQIQTFIAVVRKGQCSQTEISKATGFTRQAVSRHIAKLVRAGLLVQRRDPESGRRRVVRLAALGRLIPATLNGVSRRAGK</sequence>
<dbReference type="InterPro" id="IPR039422">
    <property type="entry name" value="MarR/SlyA-like"/>
</dbReference>
<evidence type="ECO:0000313" key="3">
    <source>
        <dbReference type="EMBL" id="GAA4358218.1"/>
    </source>
</evidence>
<dbReference type="EMBL" id="BAABGJ010000081">
    <property type="protein sequence ID" value="GAA4358218.1"/>
    <property type="molecule type" value="Genomic_DNA"/>
</dbReference>
<dbReference type="CDD" id="cd00090">
    <property type="entry name" value="HTH_ARSR"/>
    <property type="match status" value="1"/>
</dbReference>
<dbReference type="Pfam" id="PF12802">
    <property type="entry name" value="MarR_2"/>
    <property type="match status" value="1"/>
</dbReference>
<organism evidence="3 4">
    <name type="scientific">Variovorax defluvii</name>
    <dbReference type="NCBI Taxonomy" id="913761"/>
    <lineage>
        <taxon>Bacteria</taxon>
        <taxon>Pseudomonadati</taxon>
        <taxon>Pseudomonadota</taxon>
        <taxon>Betaproteobacteria</taxon>
        <taxon>Burkholderiales</taxon>
        <taxon>Comamonadaceae</taxon>
        <taxon>Variovorax</taxon>
    </lineage>
</organism>
<reference evidence="4" key="1">
    <citation type="journal article" date="2019" name="Int. J. Syst. Evol. Microbiol.">
        <title>The Global Catalogue of Microorganisms (GCM) 10K type strain sequencing project: providing services to taxonomists for standard genome sequencing and annotation.</title>
        <authorList>
            <consortium name="The Broad Institute Genomics Platform"/>
            <consortium name="The Broad Institute Genome Sequencing Center for Infectious Disease"/>
            <person name="Wu L."/>
            <person name="Ma J."/>
        </authorList>
    </citation>
    <scope>NUCLEOTIDE SEQUENCE [LARGE SCALE GENOMIC DNA]</scope>
    <source>
        <strain evidence="4">JCM 17804</strain>
    </source>
</reference>
<feature type="domain" description="HTH crp-type" evidence="2">
    <location>
        <begin position="48"/>
        <end position="103"/>
    </location>
</feature>
<protein>
    <recommendedName>
        <fullName evidence="5">MarR family transcriptional regulator</fullName>
    </recommendedName>
</protein>
<dbReference type="SMART" id="SM00419">
    <property type="entry name" value="HTH_CRP"/>
    <property type="match status" value="1"/>
</dbReference>
<proteinExistence type="predicted"/>